<dbReference type="EMBL" id="JQEC01000068">
    <property type="protein sequence ID" value="KGJ88201.1"/>
    <property type="molecule type" value="Genomic_DNA"/>
</dbReference>
<evidence type="ECO:0000313" key="10">
    <source>
        <dbReference type="Proteomes" id="UP000029868"/>
    </source>
</evidence>
<organism evidence="9 10">
    <name type="scientific">Colwellia psychrerythraea</name>
    <name type="common">Vibrio psychroerythus</name>
    <dbReference type="NCBI Taxonomy" id="28229"/>
    <lineage>
        <taxon>Bacteria</taxon>
        <taxon>Pseudomonadati</taxon>
        <taxon>Pseudomonadota</taxon>
        <taxon>Gammaproteobacteria</taxon>
        <taxon>Alteromonadales</taxon>
        <taxon>Colwelliaceae</taxon>
        <taxon>Colwellia</taxon>
    </lineage>
</organism>
<gene>
    <name evidence="9" type="ORF">GAB14E_4230</name>
</gene>
<evidence type="ECO:0000259" key="8">
    <source>
        <dbReference type="Pfam" id="PF12704"/>
    </source>
</evidence>
<comment type="subcellular location">
    <subcellularLocation>
        <location evidence="1">Cell membrane</location>
        <topology evidence="1">Multi-pass membrane protein</topology>
    </subcellularLocation>
</comment>
<evidence type="ECO:0000256" key="4">
    <source>
        <dbReference type="ARBA" id="ARBA00022989"/>
    </source>
</evidence>
<keyword evidence="2" id="KW-1003">Cell membrane</keyword>
<name>A0A099KCX2_COLPS</name>
<keyword evidence="4 6" id="KW-1133">Transmembrane helix</keyword>
<evidence type="ECO:0000259" key="7">
    <source>
        <dbReference type="Pfam" id="PF02687"/>
    </source>
</evidence>
<dbReference type="GO" id="GO:0005886">
    <property type="term" value="C:plasma membrane"/>
    <property type="evidence" value="ECO:0007669"/>
    <property type="project" value="UniProtKB-SubCell"/>
</dbReference>
<protein>
    <recommendedName>
        <fullName evidence="11">ABC transporter permease</fullName>
    </recommendedName>
</protein>
<feature type="transmembrane region" description="Helical" evidence="6">
    <location>
        <begin position="275"/>
        <end position="299"/>
    </location>
</feature>
<evidence type="ECO:0000256" key="1">
    <source>
        <dbReference type="ARBA" id="ARBA00004651"/>
    </source>
</evidence>
<dbReference type="InterPro" id="IPR025857">
    <property type="entry name" value="MacB_PCD"/>
</dbReference>
<feature type="transmembrane region" description="Helical" evidence="6">
    <location>
        <begin position="368"/>
        <end position="395"/>
    </location>
</feature>
<dbReference type="Pfam" id="PF02687">
    <property type="entry name" value="FtsX"/>
    <property type="match status" value="2"/>
</dbReference>
<dbReference type="PATRIC" id="fig|28229.3.peg.4206"/>
<sequence>MIVNYLVTAHRAIKKDKQHFFLNVIGFSIGLAAAILMALFAQHELSYDKHQPDSERVYLAHTDWTSIGLQEISPSSFSNAETFKNHSQVEDIFRLVKSADLSHLNLAVSKLVQVNGNDYRLNNFYSASTNILDFIALDIIGGDITQALTQPNQLVLSESEALRLFGESQVVGRTLKHQQGQYTIGAIFKDLAQNSHVQFDSLIHMPAKFIQEGQGYVYYKLLANTDIANFEQQLTAEFNLGQPDSTITMTLINMEDLHLKSNGPFMMKEGGSSTVLQICIALSVMLIVIASINFINLNIAQSAKRAKEVGIRKALGASKWQLVGQFLTESFLVVALAALMAFAMVEISLPTFNQIMDRELSLVYGSEFMLITSIVILAVGLLSGLYPALFIASFSAKRVLSGDLVRGATAVFVRKLTLCLQAALSVGLIIAVISLSQQLSLIDSIAVGYDKSSRLVIKELPPEALYIKENNSLLTAIRHLPGVEQVTLSSLDLTNDINGGLFFTWPNGETLTGPQPTVATGYYAVETLGLTLLAGRDFSPKFSSDWYQVDDNNSTVGVLVSRRMVELAGYPSPESVLGLTLTDTNFKLRAKVVGVIENVKIGSARQQALPISFNLGFDAPFSTGHIIIKASNNTNMPKLNSQVHQLIQQELHLSDVKITMLADDYDNAHKSENRALEMVTIFSLLAIFLTCLGTFGLASFSTLRRQKEVAMRKVLGASRLSIVNLLAKEFLLLVAISIVIAYPLSYWLVGDWLANFNERIEQTLWVYLVAAAFITVITWLTVASIAFKTASGRPSLILRDE</sequence>
<reference evidence="9 10" key="1">
    <citation type="submission" date="2014-08" db="EMBL/GenBank/DDBJ databases">
        <title>Genomic and Phenotypic Diversity of Colwellia psychrerythraea strains from Disparate Marine Basins.</title>
        <authorList>
            <person name="Techtmann S.M."/>
            <person name="Stelling S.C."/>
            <person name="Utturkar S.M."/>
            <person name="Alshibli N."/>
            <person name="Harris A."/>
            <person name="Brown S.D."/>
            <person name="Hazen T.C."/>
        </authorList>
    </citation>
    <scope>NUCLEOTIDE SEQUENCE [LARGE SCALE GENOMIC DNA]</scope>
    <source>
        <strain evidence="9 10">GAB14E</strain>
    </source>
</reference>
<dbReference type="InterPro" id="IPR050250">
    <property type="entry name" value="Macrolide_Exporter_MacB"/>
</dbReference>
<evidence type="ECO:0008006" key="11">
    <source>
        <dbReference type="Google" id="ProtNLM"/>
    </source>
</evidence>
<keyword evidence="3 6" id="KW-0812">Transmembrane</keyword>
<feature type="transmembrane region" description="Helical" evidence="6">
    <location>
        <begin position="20"/>
        <end position="41"/>
    </location>
</feature>
<dbReference type="RefSeq" id="WP_033084151.1">
    <property type="nucleotide sequence ID" value="NZ_JQEC01000068.1"/>
</dbReference>
<dbReference type="InterPro" id="IPR003838">
    <property type="entry name" value="ABC3_permease_C"/>
</dbReference>
<evidence type="ECO:0000313" key="9">
    <source>
        <dbReference type="EMBL" id="KGJ88201.1"/>
    </source>
</evidence>
<dbReference type="GO" id="GO:0022857">
    <property type="term" value="F:transmembrane transporter activity"/>
    <property type="evidence" value="ECO:0007669"/>
    <property type="project" value="TreeGrafter"/>
</dbReference>
<feature type="transmembrane region" description="Helical" evidence="6">
    <location>
        <begin position="416"/>
        <end position="435"/>
    </location>
</feature>
<proteinExistence type="predicted"/>
<feature type="transmembrane region" description="Helical" evidence="6">
    <location>
        <begin position="722"/>
        <end position="744"/>
    </location>
</feature>
<feature type="transmembrane region" description="Helical" evidence="6">
    <location>
        <begin position="678"/>
        <end position="701"/>
    </location>
</feature>
<evidence type="ECO:0000256" key="5">
    <source>
        <dbReference type="ARBA" id="ARBA00023136"/>
    </source>
</evidence>
<dbReference type="PANTHER" id="PTHR30572:SF18">
    <property type="entry name" value="ABC-TYPE MACROLIDE FAMILY EXPORT SYSTEM PERMEASE COMPONENT 2"/>
    <property type="match status" value="1"/>
</dbReference>
<keyword evidence="5 6" id="KW-0472">Membrane</keyword>
<comment type="caution">
    <text evidence="9">The sequence shown here is derived from an EMBL/GenBank/DDBJ whole genome shotgun (WGS) entry which is preliminary data.</text>
</comment>
<feature type="domain" description="ABC3 transporter permease C-terminal" evidence="7">
    <location>
        <begin position="681"/>
        <end position="790"/>
    </location>
</feature>
<dbReference type="AlphaFoldDB" id="A0A099KCX2"/>
<evidence type="ECO:0000256" key="3">
    <source>
        <dbReference type="ARBA" id="ARBA00022692"/>
    </source>
</evidence>
<evidence type="ECO:0000256" key="6">
    <source>
        <dbReference type="SAM" id="Phobius"/>
    </source>
</evidence>
<evidence type="ECO:0000256" key="2">
    <source>
        <dbReference type="ARBA" id="ARBA00022475"/>
    </source>
</evidence>
<feature type="transmembrane region" description="Helical" evidence="6">
    <location>
        <begin position="320"/>
        <end position="348"/>
    </location>
</feature>
<feature type="transmembrane region" description="Helical" evidence="6">
    <location>
        <begin position="764"/>
        <end position="787"/>
    </location>
</feature>
<dbReference type="Pfam" id="PF12704">
    <property type="entry name" value="MacB_PCD"/>
    <property type="match status" value="1"/>
</dbReference>
<accession>A0A099KCX2</accession>
<dbReference type="Proteomes" id="UP000029868">
    <property type="component" value="Unassembled WGS sequence"/>
</dbReference>
<feature type="domain" description="ABC3 transporter permease C-terminal" evidence="7">
    <location>
        <begin position="281"/>
        <end position="394"/>
    </location>
</feature>
<dbReference type="PANTHER" id="PTHR30572">
    <property type="entry name" value="MEMBRANE COMPONENT OF TRANSPORTER-RELATED"/>
    <property type="match status" value="1"/>
</dbReference>
<feature type="domain" description="MacB-like periplasmic core" evidence="8">
    <location>
        <begin position="21"/>
        <end position="236"/>
    </location>
</feature>
<dbReference type="OrthoDB" id="9770036at2"/>